<dbReference type="InterPro" id="IPR004345">
    <property type="entry name" value="TB2_DP1_HVA22"/>
</dbReference>
<comment type="subcellular location">
    <subcellularLocation>
        <location evidence="1">Membrane</location>
        <topology evidence="1">Multi-pass membrane protein</topology>
    </subcellularLocation>
</comment>
<feature type="transmembrane region" description="Helical" evidence="1">
    <location>
        <begin position="7"/>
        <end position="26"/>
    </location>
</feature>
<keyword evidence="1" id="KW-1133">Transmembrane helix</keyword>
<dbReference type="AlphaFoldDB" id="A0AB34KWL7"/>
<evidence type="ECO:0000256" key="2">
    <source>
        <dbReference type="SAM" id="MobiDB-lite"/>
    </source>
</evidence>
<dbReference type="GO" id="GO:0016020">
    <property type="term" value="C:membrane"/>
    <property type="evidence" value="ECO:0007669"/>
    <property type="project" value="UniProtKB-SubCell"/>
</dbReference>
<dbReference type="PANTHER" id="PTHR12300:SF177">
    <property type="entry name" value="PROTEIN YOP1"/>
    <property type="match status" value="1"/>
</dbReference>
<keyword evidence="1" id="KW-0472">Membrane</keyword>
<feature type="region of interest" description="Disordered" evidence="2">
    <location>
        <begin position="187"/>
        <end position="221"/>
    </location>
</feature>
<evidence type="ECO:0000313" key="3">
    <source>
        <dbReference type="EMBL" id="KAL1589302.1"/>
    </source>
</evidence>
<comment type="caution">
    <text evidence="3">The sequence shown here is derived from an EMBL/GenBank/DDBJ whole genome shotgun (WGS) entry which is preliminary data.</text>
</comment>
<feature type="compositionally biased region" description="Pro residues" evidence="2">
    <location>
        <begin position="291"/>
        <end position="303"/>
    </location>
</feature>
<reference evidence="3 4" key="1">
    <citation type="journal article" date="2020" name="Microbiol. Resour. Announc.">
        <title>Draft Genome Sequence of a Cladosporium Species Isolated from the Mesophotic Ascidian Didemnum maculosum.</title>
        <authorList>
            <person name="Gioti A."/>
            <person name="Siaperas R."/>
            <person name="Nikolaivits E."/>
            <person name="Le Goff G."/>
            <person name="Ouazzani J."/>
            <person name="Kotoulas G."/>
            <person name="Topakas E."/>
        </authorList>
    </citation>
    <scope>NUCLEOTIDE SEQUENCE [LARGE SCALE GENOMIC DNA]</scope>
    <source>
        <strain evidence="3 4">TM138-S3</strain>
    </source>
</reference>
<comment type="caution">
    <text evidence="1">Lacks conserved residue(s) required for the propagation of feature annotation.</text>
</comment>
<dbReference type="EMBL" id="JAAQHG020000005">
    <property type="protein sequence ID" value="KAL1589302.1"/>
    <property type="molecule type" value="Genomic_DNA"/>
</dbReference>
<evidence type="ECO:0000313" key="4">
    <source>
        <dbReference type="Proteomes" id="UP000803884"/>
    </source>
</evidence>
<keyword evidence="4" id="KW-1185">Reference proteome</keyword>
<keyword evidence="1" id="KW-0812">Transmembrane</keyword>
<organism evidence="3 4">
    <name type="scientific">Cladosporium halotolerans</name>
    <dbReference type="NCBI Taxonomy" id="1052096"/>
    <lineage>
        <taxon>Eukaryota</taxon>
        <taxon>Fungi</taxon>
        <taxon>Dikarya</taxon>
        <taxon>Ascomycota</taxon>
        <taxon>Pezizomycotina</taxon>
        <taxon>Dothideomycetes</taxon>
        <taxon>Dothideomycetidae</taxon>
        <taxon>Cladosporiales</taxon>
        <taxon>Cladosporiaceae</taxon>
        <taxon>Cladosporium</taxon>
    </lineage>
</organism>
<accession>A0AB34KWL7</accession>
<proteinExistence type="inferred from homology"/>
<feature type="compositionally biased region" description="Polar residues" evidence="2">
    <location>
        <begin position="258"/>
        <end position="267"/>
    </location>
</feature>
<feature type="compositionally biased region" description="Polar residues" evidence="2">
    <location>
        <begin position="187"/>
        <end position="205"/>
    </location>
</feature>
<feature type="region of interest" description="Disordered" evidence="2">
    <location>
        <begin position="237"/>
        <end position="343"/>
    </location>
</feature>
<evidence type="ECO:0000256" key="1">
    <source>
        <dbReference type="RuleBase" id="RU362006"/>
    </source>
</evidence>
<dbReference type="GeneID" id="96003776"/>
<dbReference type="RefSeq" id="XP_069232407.1">
    <property type="nucleotide sequence ID" value="XM_069370938.1"/>
</dbReference>
<name>A0AB34KWL7_9PEZI</name>
<protein>
    <recommendedName>
        <fullName evidence="1">Protein YOP1</fullName>
    </recommendedName>
</protein>
<feature type="compositionally biased region" description="Basic and acidic residues" evidence="2">
    <location>
        <begin position="268"/>
        <end position="281"/>
    </location>
</feature>
<sequence length="343" mass="38351">MFGFIADIITSVVSILFPIFASYKAIQTGDPANLAPWLMYWTTLSIFLLVESHFYFILYWVPFYSWMRLGVHLYLVMPGKQGSVYIYQTYVHPWLQGHERQIDNLISEAHDKGKAAGLDVIQASIEYIRVHFLGQAPHQPPPPQAQGLSYSASLLNRFNMPSARSGLAAAGSTDLFSMLGKAMQQSTYPTSTSRDAQAADLQSSGFIPPSLSGAERTDFVNTQRDRLRTLLQAFDREAEPSATSSAMPPPPTPRSTSGRKSYLSSPDPQHEYNMHKSRSESEFEDLAYEPMPDPDQFRPPPPVDVRRGERRRSKEGGSGGGWSNWVWGNYGEQDSAVGSRKDM</sequence>
<feature type="compositionally biased region" description="Basic and acidic residues" evidence="2">
    <location>
        <begin position="304"/>
        <end position="315"/>
    </location>
</feature>
<feature type="transmembrane region" description="Helical" evidence="1">
    <location>
        <begin position="38"/>
        <end position="61"/>
    </location>
</feature>
<comment type="similarity">
    <text evidence="1">Belongs to the DP1 family.</text>
</comment>
<dbReference type="Proteomes" id="UP000803884">
    <property type="component" value="Unassembled WGS sequence"/>
</dbReference>
<dbReference type="Pfam" id="PF03134">
    <property type="entry name" value="TB2_DP1_HVA22"/>
    <property type="match status" value="1"/>
</dbReference>
<gene>
    <name evidence="3" type="ORF">WHR41_02332</name>
</gene>
<dbReference type="PANTHER" id="PTHR12300">
    <property type="entry name" value="HVA22-LIKE PROTEINS"/>
    <property type="match status" value="1"/>
</dbReference>